<organism evidence="5 6">
    <name type="scientific">Brevibacillus fluminis</name>
    <dbReference type="NCBI Taxonomy" id="511487"/>
    <lineage>
        <taxon>Bacteria</taxon>
        <taxon>Bacillati</taxon>
        <taxon>Bacillota</taxon>
        <taxon>Bacilli</taxon>
        <taxon>Bacillales</taxon>
        <taxon>Paenibacillaceae</taxon>
        <taxon>Brevibacillus</taxon>
    </lineage>
</organism>
<dbReference type="InterPro" id="IPR006127">
    <property type="entry name" value="ZnuA-like"/>
</dbReference>
<dbReference type="GO" id="GO:0007155">
    <property type="term" value="P:cell adhesion"/>
    <property type="evidence" value="ECO:0007669"/>
    <property type="project" value="InterPro"/>
</dbReference>
<dbReference type="GO" id="GO:0046872">
    <property type="term" value="F:metal ion binding"/>
    <property type="evidence" value="ECO:0007669"/>
    <property type="project" value="InterPro"/>
</dbReference>
<proteinExistence type="inferred from homology"/>
<evidence type="ECO:0000256" key="1">
    <source>
        <dbReference type="ARBA" id="ARBA00022448"/>
    </source>
</evidence>
<dbReference type="Gene3D" id="3.40.50.1980">
    <property type="entry name" value="Nitrogenase molybdenum iron protein domain"/>
    <property type="match status" value="2"/>
</dbReference>
<comment type="caution">
    <text evidence="5">The sequence shown here is derived from an EMBL/GenBank/DDBJ whole genome shotgun (WGS) entry which is preliminary data.</text>
</comment>
<evidence type="ECO:0000313" key="5">
    <source>
        <dbReference type="EMBL" id="RNB82841.1"/>
    </source>
</evidence>
<dbReference type="PANTHER" id="PTHR42953">
    <property type="entry name" value="HIGH-AFFINITY ZINC UPTAKE SYSTEM PROTEIN ZNUA-RELATED"/>
    <property type="match status" value="1"/>
</dbReference>
<gene>
    <name evidence="5" type="ORF">EDM56_23030</name>
</gene>
<evidence type="ECO:0000256" key="4">
    <source>
        <dbReference type="SAM" id="MobiDB-lite"/>
    </source>
</evidence>
<dbReference type="EMBL" id="RHHQ01000019">
    <property type="protein sequence ID" value="RNB82841.1"/>
    <property type="molecule type" value="Genomic_DNA"/>
</dbReference>
<keyword evidence="2" id="KW-0732">Signal</keyword>
<dbReference type="GO" id="GO:0030001">
    <property type="term" value="P:metal ion transport"/>
    <property type="evidence" value="ECO:0007669"/>
    <property type="project" value="InterPro"/>
</dbReference>
<dbReference type="PRINTS" id="PR00691">
    <property type="entry name" value="ADHESINB"/>
</dbReference>
<evidence type="ECO:0000256" key="2">
    <source>
        <dbReference type="ARBA" id="ARBA00022729"/>
    </source>
</evidence>
<feature type="region of interest" description="Disordered" evidence="4">
    <location>
        <begin position="1"/>
        <end position="23"/>
    </location>
</feature>
<keyword evidence="1 3" id="KW-0813">Transport</keyword>
<dbReference type="SUPFAM" id="SSF53807">
    <property type="entry name" value="Helical backbone' metal receptor"/>
    <property type="match status" value="1"/>
</dbReference>
<evidence type="ECO:0000313" key="6">
    <source>
        <dbReference type="Proteomes" id="UP000271031"/>
    </source>
</evidence>
<sequence>MMLLTACGQTAPSQNTSGSAQNQSEVKADGKLQVFTSFYPLYYVATRIGGEYVNVKNIVPAGVEPHDFEPTAKDIVDMSKANLFIYNGSGFEAWVEKALQGFDQSQMTVVKATDGLQLLKNAEEEHVGESAEEHDHGEFDPHVWLDPTLLKAQAEKVKDALAKKDQAHAAEFEKNYEKLAADLDTLDNDFKKMVAAAPKKEFMVSHRAFSYLAHHYGLEQIAISGVSPADEPTPADLKELVERVKEHHIQYILFETLVSTKVADVIARETGAKTAMLNPLEGLTEADQQAGKDYLSIMRDNLETLKTALQ</sequence>
<dbReference type="PRINTS" id="PR00690">
    <property type="entry name" value="ADHESNFAMILY"/>
</dbReference>
<evidence type="ECO:0000256" key="3">
    <source>
        <dbReference type="RuleBase" id="RU003512"/>
    </source>
</evidence>
<dbReference type="AlphaFoldDB" id="A0A3M8D5H4"/>
<name>A0A3M8D5H4_9BACL</name>
<dbReference type="InterPro" id="IPR050492">
    <property type="entry name" value="Bact_metal-bind_prot9"/>
</dbReference>
<dbReference type="CDD" id="cd01017">
    <property type="entry name" value="AdcA"/>
    <property type="match status" value="1"/>
</dbReference>
<accession>A0A3M8D5H4</accession>
<protein>
    <submittedName>
        <fullName evidence="5">Zinc ABC transporter substrate-binding protein</fullName>
    </submittedName>
</protein>
<reference evidence="5 6" key="1">
    <citation type="submission" date="2018-10" db="EMBL/GenBank/DDBJ databases">
        <title>Phylogenomics of Brevibacillus.</title>
        <authorList>
            <person name="Dunlap C."/>
        </authorList>
    </citation>
    <scope>NUCLEOTIDE SEQUENCE [LARGE SCALE GENOMIC DNA]</scope>
    <source>
        <strain evidence="5 6">JCM 15716</strain>
    </source>
</reference>
<dbReference type="OrthoDB" id="9810636at2"/>
<comment type="similarity">
    <text evidence="3">Belongs to the bacterial solute-binding protein 9 family.</text>
</comment>
<dbReference type="InterPro" id="IPR006128">
    <property type="entry name" value="Lipoprotein_PsaA-like"/>
</dbReference>
<dbReference type="InterPro" id="IPR006129">
    <property type="entry name" value="AdhesinB"/>
</dbReference>
<dbReference type="PANTHER" id="PTHR42953:SF8">
    <property type="entry name" value="ZINT DOMAIN-CONTAINING PROTEIN"/>
    <property type="match status" value="1"/>
</dbReference>
<dbReference type="Pfam" id="PF01297">
    <property type="entry name" value="ZnuA"/>
    <property type="match status" value="1"/>
</dbReference>
<keyword evidence="6" id="KW-1185">Reference proteome</keyword>
<feature type="compositionally biased region" description="Polar residues" evidence="4">
    <location>
        <begin position="7"/>
        <end position="23"/>
    </location>
</feature>
<dbReference type="Proteomes" id="UP000271031">
    <property type="component" value="Unassembled WGS sequence"/>
</dbReference>